<organism evidence="1 2">
    <name type="scientific">Acer saccharum</name>
    <name type="common">Sugar maple</name>
    <dbReference type="NCBI Taxonomy" id="4024"/>
    <lineage>
        <taxon>Eukaryota</taxon>
        <taxon>Viridiplantae</taxon>
        <taxon>Streptophyta</taxon>
        <taxon>Embryophyta</taxon>
        <taxon>Tracheophyta</taxon>
        <taxon>Spermatophyta</taxon>
        <taxon>Magnoliopsida</taxon>
        <taxon>eudicotyledons</taxon>
        <taxon>Gunneridae</taxon>
        <taxon>Pentapetalae</taxon>
        <taxon>rosids</taxon>
        <taxon>malvids</taxon>
        <taxon>Sapindales</taxon>
        <taxon>Sapindaceae</taxon>
        <taxon>Hippocastanoideae</taxon>
        <taxon>Acereae</taxon>
        <taxon>Acer</taxon>
    </lineage>
</organism>
<reference evidence="1" key="1">
    <citation type="journal article" date="2022" name="Plant J.">
        <title>Strategies of tolerance reflected in two North American maple genomes.</title>
        <authorList>
            <person name="McEvoy S.L."/>
            <person name="Sezen U.U."/>
            <person name="Trouern-Trend A."/>
            <person name="McMahon S.M."/>
            <person name="Schaberg P.G."/>
            <person name="Yang J."/>
            <person name="Wegrzyn J.L."/>
            <person name="Swenson N.G."/>
        </authorList>
    </citation>
    <scope>NUCLEOTIDE SEQUENCE</scope>
    <source>
        <strain evidence="1">NS2018</strain>
    </source>
</reference>
<proteinExistence type="predicted"/>
<evidence type="ECO:0000313" key="2">
    <source>
        <dbReference type="Proteomes" id="UP001168877"/>
    </source>
</evidence>
<dbReference type="Proteomes" id="UP001168877">
    <property type="component" value="Unassembled WGS sequence"/>
</dbReference>
<gene>
    <name evidence="1" type="ORF">LWI29_030039</name>
</gene>
<reference evidence="1" key="2">
    <citation type="submission" date="2023-06" db="EMBL/GenBank/DDBJ databases">
        <authorList>
            <person name="Swenson N.G."/>
            <person name="Wegrzyn J.L."/>
            <person name="Mcevoy S.L."/>
        </authorList>
    </citation>
    <scope>NUCLEOTIDE SEQUENCE</scope>
    <source>
        <strain evidence="1">NS2018</strain>
        <tissue evidence="1">Leaf</tissue>
    </source>
</reference>
<dbReference type="EMBL" id="JAUESC010000387">
    <property type="protein sequence ID" value="KAK0574847.1"/>
    <property type="molecule type" value="Genomic_DNA"/>
</dbReference>
<accession>A0AA39RMF1</accession>
<sequence length="92" mass="9515">MLCGDAVDTGGGLIGMVVWGFDQASPTSLLGRRRPGGSSPATWSLLRTGFGSCHCLIGHITTLNLSTIGGGKLTWKDDTCGRGSGPRWPDAP</sequence>
<name>A0AA39RMF1_ACESA</name>
<evidence type="ECO:0000313" key="1">
    <source>
        <dbReference type="EMBL" id="KAK0574847.1"/>
    </source>
</evidence>
<comment type="caution">
    <text evidence="1">The sequence shown here is derived from an EMBL/GenBank/DDBJ whole genome shotgun (WGS) entry which is preliminary data.</text>
</comment>
<dbReference type="AlphaFoldDB" id="A0AA39RMF1"/>
<protein>
    <submittedName>
        <fullName evidence="1">Uncharacterized protein</fullName>
    </submittedName>
</protein>
<keyword evidence="2" id="KW-1185">Reference proteome</keyword>